<evidence type="ECO:0000256" key="5">
    <source>
        <dbReference type="ARBA" id="ARBA00022801"/>
    </source>
</evidence>
<evidence type="ECO:0000313" key="10">
    <source>
        <dbReference type="Proteomes" id="UP000275267"/>
    </source>
</evidence>
<evidence type="ECO:0000256" key="6">
    <source>
        <dbReference type="ARBA" id="ARBA00022963"/>
    </source>
</evidence>
<name>A0A3L6RXR5_PANMI</name>
<dbReference type="InterPro" id="IPR035669">
    <property type="entry name" value="SGNH_plant_lipase-like"/>
</dbReference>
<keyword evidence="3" id="KW-0964">Secreted</keyword>
<dbReference type="InterPro" id="IPR036514">
    <property type="entry name" value="SGNH_hydro_sf"/>
</dbReference>
<evidence type="ECO:0000256" key="7">
    <source>
        <dbReference type="ARBA" id="ARBA00023098"/>
    </source>
</evidence>
<dbReference type="Proteomes" id="UP000275267">
    <property type="component" value="Unassembled WGS sequence"/>
</dbReference>
<accession>A0A3L6RXR5</accession>
<dbReference type="CDD" id="cd01837">
    <property type="entry name" value="SGNH_plant_lipase_like"/>
    <property type="match status" value="1"/>
</dbReference>
<dbReference type="Pfam" id="PF00657">
    <property type="entry name" value="Lipase_GDSL"/>
    <property type="match status" value="1"/>
</dbReference>
<sequence>MAAKLVYLLTIMPLLLPLRGQCGAAATSCRDVVGAGGAAAAAGRSSGGEAGRKQRQRPQVEGMFVFGSSLVDNGNNNFLNGSGVRADYLPYGVDFPLGPSGRFSNGRNVIDALGELLRLPGLVPPFADPRTRGRAALHGVNFASGGSGILDHTGQLTGEVVSLRQQISNFEAVTLPDLRAQLRAAAATAGDRRIKRQDSFQRCYLSKCLFIIGTGGNDYLLNYFNPRKNGTEGGTPLPEFTRSLITKLSQHLQEKIGEIYSHSERSRVTGEMQRLYALGARKFVIFSIQPTGCTPVVRAFLNITGGACIEPVNHAVALFNSELRRLVDGARSRMPAARLAYIDSYRIIKDMLDHPAKHGVRETGRACCEMSRSSSGVLCKKQGPVCRDRTEYVFFDGLHPTDAVNARIARKGYGSSSPEHAYPINVKELAML</sequence>
<protein>
    <submittedName>
        <fullName evidence="9">GDSL esterase/lipase</fullName>
    </submittedName>
</protein>
<dbReference type="OrthoDB" id="1600564at2759"/>
<keyword evidence="10" id="KW-1185">Reference proteome</keyword>
<comment type="caution">
    <text evidence="9">The sequence shown here is derived from an EMBL/GenBank/DDBJ whole genome shotgun (WGS) entry which is preliminary data.</text>
</comment>
<evidence type="ECO:0000256" key="4">
    <source>
        <dbReference type="ARBA" id="ARBA00022729"/>
    </source>
</evidence>
<dbReference type="STRING" id="4540.A0A3L6RXR5"/>
<dbReference type="GO" id="GO:0005576">
    <property type="term" value="C:extracellular region"/>
    <property type="evidence" value="ECO:0007669"/>
    <property type="project" value="UniProtKB-SubCell"/>
</dbReference>
<keyword evidence="7" id="KW-0443">Lipid metabolism</keyword>
<evidence type="ECO:0000256" key="3">
    <source>
        <dbReference type="ARBA" id="ARBA00022525"/>
    </source>
</evidence>
<comment type="similarity">
    <text evidence="2">Belongs to the 'GDSL' lipolytic enzyme family.</text>
</comment>
<evidence type="ECO:0000313" key="9">
    <source>
        <dbReference type="EMBL" id="RLN11754.1"/>
    </source>
</evidence>
<keyword evidence="4 8" id="KW-0732">Signal</keyword>
<evidence type="ECO:0000256" key="2">
    <source>
        <dbReference type="ARBA" id="ARBA00008668"/>
    </source>
</evidence>
<feature type="chain" id="PRO_5017934314" evidence="8">
    <location>
        <begin position="25"/>
        <end position="432"/>
    </location>
</feature>
<evidence type="ECO:0000256" key="1">
    <source>
        <dbReference type="ARBA" id="ARBA00004613"/>
    </source>
</evidence>
<dbReference type="GO" id="GO:0016788">
    <property type="term" value="F:hydrolase activity, acting on ester bonds"/>
    <property type="evidence" value="ECO:0007669"/>
    <property type="project" value="InterPro"/>
</dbReference>
<keyword evidence="6" id="KW-0442">Lipid degradation</keyword>
<feature type="signal peptide" evidence="8">
    <location>
        <begin position="1"/>
        <end position="24"/>
    </location>
</feature>
<keyword evidence="5" id="KW-0378">Hydrolase</keyword>
<dbReference type="AlphaFoldDB" id="A0A3L6RXR5"/>
<gene>
    <name evidence="9" type="ORF">C2845_PM09G15900</name>
</gene>
<reference evidence="10" key="1">
    <citation type="journal article" date="2019" name="Nat. Commun.">
        <title>The genome of broomcorn millet.</title>
        <authorList>
            <person name="Zou C."/>
            <person name="Miki D."/>
            <person name="Li D."/>
            <person name="Tang Q."/>
            <person name="Xiao L."/>
            <person name="Rajput S."/>
            <person name="Deng P."/>
            <person name="Jia W."/>
            <person name="Huang R."/>
            <person name="Zhang M."/>
            <person name="Sun Y."/>
            <person name="Hu J."/>
            <person name="Fu X."/>
            <person name="Schnable P.S."/>
            <person name="Li F."/>
            <person name="Zhang H."/>
            <person name="Feng B."/>
            <person name="Zhu X."/>
            <person name="Liu R."/>
            <person name="Schnable J.C."/>
            <person name="Zhu J.-K."/>
            <person name="Zhang H."/>
        </authorList>
    </citation>
    <scope>NUCLEOTIDE SEQUENCE [LARGE SCALE GENOMIC DNA]</scope>
</reference>
<evidence type="ECO:0000256" key="8">
    <source>
        <dbReference type="SAM" id="SignalP"/>
    </source>
</evidence>
<dbReference type="PANTHER" id="PTHR45650">
    <property type="entry name" value="GDSL-LIKE LIPASE/ACYLHYDROLASE-RELATED"/>
    <property type="match status" value="1"/>
</dbReference>
<dbReference type="InterPro" id="IPR001087">
    <property type="entry name" value="GDSL"/>
</dbReference>
<comment type="subcellular location">
    <subcellularLocation>
        <location evidence="1">Secreted</location>
    </subcellularLocation>
</comment>
<dbReference type="Gene3D" id="3.40.50.1110">
    <property type="entry name" value="SGNH hydrolase"/>
    <property type="match status" value="1"/>
</dbReference>
<organism evidence="9 10">
    <name type="scientific">Panicum miliaceum</name>
    <name type="common">Proso millet</name>
    <name type="synonym">Broomcorn millet</name>
    <dbReference type="NCBI Taxonomy" id="4540"/>
    <lineage>
        <taxon>Eukaryota</taxon>
        <taxon>Viridiplantae</taxon>
        <taxon>Streptophyta</taxon>
        <taxon>Embryophyta</taxon>
        <taxon>Tracheophyta</taxon>
        <taxon>Spermatophyta</taxon>
        <taxon>Magnoliopsida</taxon>
        <taxon>Liliopsida</taxon>
        <taxon>Poales</taxon>
        <taxon>Poaceae</taxon>
        <taxon>PACMAD clade</taxon>
        <taxon>Panicoideae</taxon>
        <taxon>Panicodae</taxon>
        <taxon>Paniceae</taxon>
        <taxon>Panicinae</taxon>
        <taxon>Panicum</taxon>
        <taxon>Panicum sect. Panicum</taxon>
    </lineage>
</organism>
<proteinExistence type="inferred from homology"/>
<dbReference type="GO" id="GO:0016042">
    <property type="term" value="P:lipid catabolic process"/>
    <property type="evidence" value="ECO:0007669"/>
    <property type="project" value="UniProtKB-KW"/>
</dbReference>
<dbReference type="EMBL" id="PQIB02000006">
    <property type="protein sequence ID" value="RLN11754.1"/>
    <property type="molecule type" value="Genomic_DNA"/>
</dbReference>
<dbReference type="InterPro" id="IPR051238">
    <property type="entry name" value="GDSL_esterase/lipase"/>
</dbReference>
<dbReference type="PANTHER" id="PTHR45650:SF2">
    <property type="entry name" value="OS06G0560700 PROTEIN"/>
    <property type="match status" value="1"/>
</dbReference>